<dbReference type="EC" id="2.1.1.-" evidence="8"/>
<dbReference type="InterPro" id="IPR029063">
    <property type="entry name" value="SAM-dependent_MTases_sf"/>
</dbReference>
<dbReference type="GO" id="GO:0009307">
    <property type="term" value="P:DNA restriction-modification system"/>
    <property type="evidence" value="ECO:0007669"/>
    <property type="project" value="UniProtKB-KW"/>
</dbReference>
<dbReference type="GO" id="GO:0003677">
    <property type="term" value="F:DNA binding"/>
    <property type="evidence" value="ECO:0007669"/>
    <property type="project" value="UniProtKB-KW"/>
</dbReference>
<sequence>MAEKVLTVKELDKAIPAIAKDKVKIEKLRQKVSQLETNHVLAKKDARDLSFLEDESIQLAITSPPYWNLKKYDDFDNQLGNIDHYQDFHTELNKVWSETLRVLEPGGRLIVIVGDVLLSRRKFGRHKVVPLHADIQVNCEKIGFDNLAPIFWHKISNASFEVNGNSKFLGKPYEPNGIIKHDIEYILMLRKPGGYRSPSKTQRKLSIISEENFNKWYTQIWNVTGTSSKFHPAPYPKKVTDRLVQMFSFVGDTVIDPFVGSGTTIMSCCDYGRNSMGFDINAGYLRKAYKRVRGHLDLLNNENINIELRIDE</sequence>
<accession>A0A521BEC8</accession>
<evidence type="ECO:0000256" key="5">
    <source>
        <dbReference type="ARBA" id="ARBA00022747"/>
    </source>
</evidence>
<dbReference type="GO" id="GO:0008170">
    <property type="term" value="F:N-methyltransferase activity"/>
    <property type="evidence" value="ECO:0007669"/>
    <property type="project" value="InterPro"/>
</dbReference>
<dbReference type="AlphaFoldDB" id="A0A521BEC8"/>
<gene>
    <name evidence="11" type="ORF">SAMN06265219_102225</name>
</gene>
<dbReference type="PROSITE" id="PS00093">
    <property type="entry name" value="N4_MTASE"/>
    <property type="match status" value="1"/>
</dbReference>
<dbReference type="InterPro" id="IPR017985">
    <property type="entry name" value="MeTrfase_CN4_CS"/>
</dbReference>
<dbReference type="Pfam" id="PF01555">
    <property type="entry name" value="N6_N4_Mtase"/>
    <property type="match status" value="1"/>
</dbReference>
<evidence type="ECO:0000256" key="7">
    <source>
        <dbReference type="ARBA" id="ARBA00049120"/>
    </source>
</evidence>
<dbReference type="InterPro" id="IPR002941">
    <property type="entry name" value="DNA_methylase_N4/N6"/>
</dbReference>
<dbReference type="EMBL" id="FXTP01000002">
    <property type="protein sequence ID" value="SMO45465.1"/>
    <property type="molecule type" value="Genomic_DNA"/>
</dbReference>
<evidence type="ECO:0000256" key="6">
    <source>
        <dbReference type="ARBA" id="ARBA00023125"/>
    </source>
</evidence>
<comment type="catalytic activity">
    <reaction evidence="7">
        <text>a 2'-deoxycytidine in DNA + S-adenosyl-L-methionine = an N(4)-methyl-2'-deoxycytidine in DNA + S-adenosyl-L-homocysteine + H(+)</text>
        <dbReference type="Rhea" id="RHEA:16857"/>
        <dbReference type="Rhea" id="RHEA-COMP:11369"/>
        <dbReference type="Rhea" id="RHEA-COMP:13674"/>
        <dbReference type="ChEBI" id="CHEBI:15378"/>
        <dbReference type="ChEBI" id="CHEBI:57856"/>
        <dbReference type="ChEBI" id="CHEBI:59789"/>
        <dbReference type="ChEBI" id="CHEBI:85452"/>
        <dbReference type="ChEBI" id="CHEBI:137933"/>
        <dbReference type="EC" id="2.1.1.113"/>
    </reaction>
</comment>
<keyword evidence="5" id="KW-0680">Restriction system</keyword>
<dbReference type="InterPro" id="IPR001091">
    <property type="entry name" value="RM_Methyltransferase"/>
</dbReference>
<evidence type="ECO:0000256" key="4">
    <source>
        <dbReference type="ARBA" id="ARBA00022691"/>
    </source>
</evidence>
<dbReference type="Proteomes" id="UP000317557">
    <property type="component" value="Unassembled WGS sequence"/>
</dbReference>
<evidence type="ECO:0000256" key="9">
    <source>
        <dbReference type="SAM" id="Coils"/>
    </source>
</evidence>
<feature type="domain" description="DNA methylase N-4/N-6" evidence="10">
    <location>
        <begin position="57"/>
        <end position="289"/>
    </location>
</feature>
<comment type="similarity">
    <text evidence="1">Belongs to the N(4)/N(6)-methyltransferase family. N(4) subfamily.</text>
</comment>
<dbReference type="Gene3D" id="3.40.50.150">
    <property type="entry name" value="Vaccinia Virus protein VP39"/>
    <property type="match status" value="1"/>
</dbReference>
<evidence type="ECO:0000259" key="10">
    <source>
        <dbReference type="Pfam" id="PF01555"/>
    </source>
</evidence>
<evidence type="ECO:0000313" key="12">
    <source>
        <dbReference type="Proteomes" id="UP000317557"/>
    </source>
</evidence>
<evidence type="ECO:0000256" key="1">
    <source>
        <dbReference type="ARBA" id="ARBA00010203"/>
    </source>
</evidence>
<keyword evidence="9" id="KW-0175">Coiled coil</keyword>
<proteinExistence type="inferred from homology"/>
<dbReference type="PRINTS" id="PR00508">
    <property type="entry name" value="S21N4MTFRASE"/>
</dbReference>
<evidence type="ECO:0000256" key="2">
    <source>
        <dbReference type="ARBA" id="ARBA00022603"/>
    </source>
</evidence>
<keyword evidence="6" id="KW-0238">DNA-binding</keyword>
<keyword evidence="3" id="KW-0808">Transferase</keyword>
<dbReference type="SUPFAM" id="SSF53335">
    <property type="entry name" value="S-adenosyl-L-methionine-dependent methyltransferases"/>
    <property type="match status" value="1"/>
</dbReference>
<dbReference type="OrthoDB" id="9800801at2"/>
<reference evidence="11 12" key="1">
    <citation type="submission" date="2017-05" db="EMBL/GenBank/DDBJ databases">
        <authorList>
            <person name="Varghese N."/>
            <person name="Submissions S."/>
        </authorList>
    </citation>
    <scope>NUCLEOTIDE SEQUENCE [LARGE SCALE GENOMIC DNA]</scope>
    <source>
        <strain evidence="11 12">DSM 21985</strain>
    </source>
</reference>
<evidence type="ECO:0000313" key="11">
    <source>
        <dbReference type="EMBL" id="SMO45465.1"/>
    </source>
</evidence>
<dbReference type="GO" id="GO:0032259">
    <property type="term" value="P:methylation"/>
    <property type="evidence" value="ECO:0007669"/>
    <property type="project" value="UniProtKB-KW"/>
</dbReference>
<feature type="coiled-coil region" evidence="9">
    <location>
        <begin position="18"/>
        <end position="45"/>
    </location>
</feature>
<evidence type="ECO:0000256" key="3">
    <source>
        <dbReference type="ARBA" id="ARBA00022679"/>
    </source>
</evidence>
<protein>
    <recommendedName>
        <fullName evidence="8">Methyltransferase</fullName>
        <ecNumber evidence="8">2.1.1.-</ecNumber>
    </recommendedName>
</protein>
<keyword evidence="12" id="KW-1185">Reference proteome</keyword>
<evidence type="ECO:0000256" key="8">
    <source>
        <dbReference type="RuleBase" id="RU362026"/>
    </source>
</evidence>
<organism evidence="11 12">
    <name type="scientific">Gracilimonas mengyeensis</name>
    <dbReference type="NCBI Taxonomy" id="1302730"/>
    <lineage>
        <taxon>Bacteria</taxon>
        <taxon>Pseudomonadati</taxon>
        <taxon>Balneolota</taxon>
        <taxon>Balneolia</taxon>
        <taxon>Balneolales</taxon>
        <taxon>Balneolaceae</taxon>
        <taxon>Gracilimonas</taxon>
    </lineage>
</organism>
<name>A0A521BEC8_9BACT</name>
<dbReference type="GO" id="GO:0015667">
    <property type="term" value="F:site-specific DNA-methyltransferase (cytosine-N4-specific) activity"/>
    <property type="evidence" value="ECO:0007669"/>
    <property type="project" value="UniProtKB-EC"/>
</dbReference>
<keyword evidence="2 11" id="KW-0489">Methyltransferase</keyword>
<keyword evidence="4" id="KW-0949">S-adenosyl-L-methionine</keyword>